<dbReference type="Gene3D" id="3.40.190.10">
    <property type="entry name" value="Periplasmic binding protein-like II"/>
    <property type="match status" value="2"/>
</dbReference>
<protein>
    <submittedName>
        <fullName evidence="3">Polar amino acid transport system substrate-binding protein</fullName>
    </submittedName>
</protein>
<dbReference type="InterPro" id="IPR001638">
    <property type="entry name" value="Solute-binding_3/MltF_N"/>
</dbReference>
<dbReference type="RefSeq" id="WP_184263574.1">
    <property type="nucleotide sequence ID" value="NZ_JACIIX010000007.1"/>
</dbReference>
<name>A0A7X0DM68_NOVIT</name>
<reference evidence="3 4" key="1">
    <citation type="submission" date="2020-08" db="EMBL/GenBank/DDBJ databases">
        <title>Genomic Encyclopedia of Type Strains, Phase IV (KMG-IV): sequencing the most valuable type-strain genomes for metagenomic binning, comparative biology and taxonomic classification.</title>
        <authorList>
            <person name="Goeker M."/>
        </authorList>
    </citation>
    <scope>NUCLEOTIDE SEQUENCE [LARGE SCALE GENOMIC DNA]</scope>
    <source>
        <strain evidence="3 4">DSM 11590</strain>
    </source>
</reference>
<comment type="caution">
    <text evidence="3">The sequence shown here is derived from an EMBL/GenBank/DDBJ whole genome shotgun (WGS) entry which is preliminary data.</text>
</comment>
<sequence length="277" mass="29928">MIPQKPSGTFRLSARAGDRAPFRGLMACAVMVWAVLSAVSSPAASLCPDVVRIGYLPDWPPYQYVDSEGQPQGLDVEAARRAVSAAGCPLELVAIGWPRVMSLLEKGVVDMVAGISETPERDQIAAFSAPYRREQVGLYVRPGDSRVYPLTGLADIETLRFRLGVTAGAYYGDDFLRLMARPAFRSHVVEVQGADNPGLVVIGRVDGYLLDVISAQAVMQEADPPLVLEQHPGVLIDNGSIHFAYSRIRMSPELVARIDALLPQDGAEEGDKARPSN</sequence>
<dbReference type="SUPFAM" id="SSF53850">
    <property type="entry name" value="Periplasmic binding protein-like II"/>
    <property type="match status" value="1"/>
</dbReference>
<evidence type="ECO:0000256" key="1">
    <source>
        <dbReference type="ARBA" id="ARBA00022729"/>
    </source>
</evidence>
<dbReference type="Proteomes" id="UP000544872">
    <property type="component" value="Unassembled WGS sequence"/>
</dbReference>
<keyword evidence="1" id="KW-0732">Signal</keyword>
<organism evidence="3 4">
    <name type="scientific">Novispirillum itersonii</name>
    <name type="common">Aquaspirillum itersonii</name>
    <dbReference type="NCBI Taxonomy" id="189"/>
    <lineage>
        <taxon>Bacteria</taxon>
        <taxon>Pseudomonadati</taxon>
        <taxon>Pseudomonadota</taxon>
        <taxon>Alphaproteobacteria</taxon>
        <taxon>Rhodospirillales</taxon>
        <taxon>Novispirillaceae</taxon>
        <taxon>Novispirillum</taxon>
    </lineage>
</organism>
<dbReference type="Pfam" id="PF00497">
    <property type="entry name" value="SBP_bac_3"/>
    <property type="match status" value="1"/>
</dbReference>
<proteinExistence type="predicted"/>
<gene>
    <name evidence="3" type="ORF">FHS48_002175</name>
</gene>
<evidence type="ECO:0000259" key="2">
    <source>
        <dbReference type="SMART" id="SM00062"/>
    </source>
</evidence>
<evidence type="ECO:0000313" key="3">
    <source>
        <dbReference type="EMBL" id="MBB6210750.1"/>
    </source>
</evidence>
<dbReference type="EMBL" id="JACIIX010000007">
    <property type="protein sequence ID" value="MBB6210750.1"/>
    <property type="molecule type" value="Genomic_DNA"/>
</dbReference>
<evidence type="ECO:0000313" key="4">
    <source>
        <dbReference type="Proteomes" id="UP000544872"/>
    </source>
</evidence>
<dbReference type="SMART" id="SM00062">
    <property type="entry name" value="PBPb"/>
    <property type="match status" value="1"/>
</dbReference>
<accession>A0A7X0DM68</accession>
<dbReference type="PANTHER" id="PTHR35936:SF35">
    <property type="entry name" value="L-CYSTINE-BINDING PROTEIN TCYJ"/>
    <property type="match status" value="1"/>
</dbReference>
<dbReference type="AlphaFoldDB" id="A0A7X0DM68"/>
<dbReference type="PANTHER" id="PTHR35936">
    <property type="entry name" value="MEMBRANE-BOUND LYTIC MUREIN TRANSGLYCOSYLASE F"/>
    <property type="match status" value="1"/>
</dbReference>
<keyword evidence="4" id="KW-1185">Reference proteome</keyword>
<feature type="domain" description="Solute-binding protein family 3/N-terminal" evidence="2">
    <location>
        <begin position="50"/>
        <end position="272"/>
    </location>
</feature>